<name>A0ACB5S5N4_9PEZI</name>
<gene>
    <name evidence="1" type="primary">g5546</name>
    <name evidence="1" type="ORF">NpPPO83_00005546</name>
</gene>
<evidence type="ECO:0000313" key="1">
    <source>
        <dbReference type="EMBL" id="GME28047.1"/>
    </source>
</evidence>
<comment type="caution">
    <text evidence="1">The sequence shown here is derived from an EMBL/GenBank/DDBJ whole genome shotgun (WGS) entry which is preliminary data.</text>
</comment>
<organism evidence="1 2">
    <name type="scientific">Neofusicoccum parvum</name>
    <dbReference type="NCBI Taxonomy" id="310453"/>
    <lineage>
        <taxon>Eukaryota</taxon>
        <taxon>Fungi</taxon>
        <taxon>Dikarya</taxon>
        <taxon>Ascomycota</taxon>
        <taxon>Pezizomycotina</taxon>
        <taxon>Dothideomycetes</taxon>
        <taxon>Dothideomycetes incertae sedis</taxon>
        <taxon>Botryosphaeriales</taxon>
        <taxon>Botryosphaeriaceae</taxon>
        <taxon>Neofusicoccum</taxon>
    </lineage>
</organism>
<proteinExistence type="predicted"/>
<keyword evidence="2" id="KW-1185">Reference proteome</keyword>
<protein>
    <submittedName>
        <fullName evidence="1">Major facilitator superfamily</fullName>
    </submittedName>
</protein>
<evidence type="ECO:0000313" key="2">
    <source>
        <dbReference type="Proteomes" id="UP001165186"/>
    </source>
</evidence>
<reference evidence="1" key="1">
    <citation type="submission" date="2024-09" db="EMBL/GenBank/DDBJ databases">
        <title>Draft Genome Sequences of Neofusicoccum parvum.</title>
        <authorList>
            <person name="Ashida A."/>
            <person name="Camagna M."/>
            <person name="Tanaka A."/>
            <person name="Takemoto D."/>
        </authorList>
    </citation>
    <scope>NUCLEOTIDE SEQUENCE</scope>
    <source>
        <strain evidence="1">PPO83</strain>
    </source>
</reference>
<dbReference type="EMBL" id="BSXG01000043">
    <property type="protein sequence ID" value="GME28047.1"/>
    <property type="molecule type" value="Genomic_DNA"/>
</dbReference>
<accession>A0ACB5S5N4</accession>
<sequence>MRLFNRASPPTDDPTPSSPSDETSDAAANKDAAIHQEAISPTTTATAPSKWKLSRGDGDTATALFRDPAEVHEPIDPEEERRLVRKIDYMILPYLAVCYAFFYIDKTTLSYAAIFGIREDLELEGTEYNWLSSIFYFGFLAWAFPTNFMLQRFPVGKYLGLNIFLWGVLLMAQAGAKNFGTLAALRAFSGAAEACADPAFMLITSMWYTRRQQPVRIGLWYTANGFGIALGGLLGYGIGQIKGALPSWKYEFLIIGVKALCCTWGIVMFIFLPDSPVTAPMLSQKEKRLAVERLRENQTGVENKHFKAYQAAEAFKDPKTYIFFVIGLVCNAPNGGISNFGTIIIKGFGYSTLVTTILQIPYGVLIALSILSCVYLNDYYATKLKKNTRCWFILLYLIPNIAGTFGLRYVPTEHHVGRLWCYYLTGPYNAAFVLVLSLSIGNTAGHTKKVVTNACLFLGYCTGNIAGPFFFKTDQQPTYPLGIWMMVVSHLLEVCLILVLRTMLSWENKKRDRKFGEGATTQDLDETAFGDLTDWENENFRYVY</sequence>
<dbReference type="Proteomes" id="UP001165186">
    <property type="component" value="Unassembled WGS sequence"/>
</dbReference>